<dbReference type="Pfam" id="PF01762">
    <property type="entry name" value="Galactosyl_T"/>
    <property type="match status" value="1"/>
</dbReference>
<feature type="non-terminal residue" evidence="12">
    <location>
        <position position="345"/>
    </location>
</feature>
<dbReference type="OMA" id="VASKWIC"/>
<evidence type="ECO:0000313" key="12">
    <source>
        <dbReference type="EMBL" id="TRY77994.1"/>
    </source>
</evidence>
<evidence type="ECO:0000256" key="8">
    <source>
        <dbReference type="ARBA" id="ARBA00023034"/>
    </source>
</evidence>
<keyword evidence="4" id="KW-0808">Transferase</keyword>
<keyword evidence="3 11" id="KW-0328">Glycosyltransferase</keyword>
<evidence type="ECO:0000256" key="2">
    <source>
        <dbReference type="ARBA" id="ARBA00008661"/>
    </source>
</evidence>
<dbReference type="EMBL" id="VCGU01000003">
    <property type="protein sequence ID" value="TRY77994.1"/>
    <property type="molecule type" value="Genomic_DNA"/>
</dbReference>
<name>A0A553PJY7_TIGCA</name>
<dbReference type="GO" id="GO:0016758">
    <property type="term" value="F:hexosyltransferase activity"/>
    <property type="evidence" value="ECO:0007669"/>
    <property type="project" value="InterPro"/>
</dbReference>
<evidence type="ECO:0000256" key="4">
    <source>
        <dbReference type="ARBA" id="ARBA00022679"/>
    </source>
</evidence>
<evidence type="ECO:0000313" key="13">
    <source>
        <dbReference type="Proteomes" id="UP000318571"/>
    </source>
</evidence>
<protein>
    <recommendedName>
        <fullName evidence="11">Hexosyltransferase</fullName>
        <ecNumber evidence="11">2.4.1.-</ecNumber>
    </recommendedName>
</protein>
<evidence type="ECO:0000256" key="6">
    <source>
        <dbReference type="ARBA" id="ARBA00022968"/>
    </source>
</evidence>
<evidence type="ECO:0000256" key="10">
    <source>
        <dbReference type="ARBA" id="ARBA00023180"/>
    </source>
</evidence>
<dbReference type="PANTHER" id="PTHR11214">
    <property type="entry name" value="BETA-1,3-N-ACETYLGLUCOSAMINYLTRANSFERASE"/>
    <property type="match status" value="1"/>
</dbReference>
<keyword evidence="5 11" id="KW-0812">Transmembrane</keyword>
<reference evidence="12 13" key="1">
    <citation type="journal article" date="2018" name="Nat. Ecol. Evol.">
        <title>Genomic signatures of mitonuclear coevolution across populations of Tigriopus californicus.</title>
        <authorList>
            <person name="Barreto F.S."/>
            <person name="Watson E.T."/>
            <person name="Lima T.G."/>
            <person name="Willett C.S."/>
            <person name="Edmands S."/>
            <person name="Li W."/>
            <person name="Burton R.S."/>
        </authorList>
    </citation>
    <scope>NUCLEOTIDE SEQUENCE [LARGE SCALE GENOMIC DNA]</scope>
    <source>
        <strain evidence="12 13">San Diego</strain>
    </source>
</reference>
<keyword evidence="7 11" id="KW-1133">Transmembrane helix</keyword>
<keyword evidence="10" id="KW-0325">Glycoprotein</keyword>
<keyword evidence="8 11" id="KW-0333">Golgi apparatus</keyword>
<dbReference type="PANTHER" id="PTHR11214:SF314">
    <property type="entry name" value="HEXOSYLTRANSFERASE"/>
    <property type="match status" value="1"/>
</dbReference>
<keyword evidence="9 11" id="KW-0472">Membrane</keyword>
<proteinExistence type="inferred from homology"/>
<dbReference type="GO" id="GO:0000139">
    <property type="term" value="C:Golgi membrane"/>
    <property type="evidence" value="ECO:0007669"/>
    <property type="project" value="UniProtKB-SubCell"/>
</dbReference>
<dbReference type="Gene3D" id="3.90.550.50">
    <property type="match status" value="1"/>
</dbReference>
<evidence type="ECO:0000256" key="5">
    <source>
        <dbReference type="ARBA" id="ARBA00022692"/>
    </source>
</evidence>
<evidence type="ECO:0000256" key="11">
    <source>
        <dbReference type="RuleBase" id="RU363063"/>
    </source>
</evidence>
<organism evidence="12 13">
    <name type="scientific">Tigriopus californicus</name>
    <name type="common">Marine copepod</name>
    <dbReference type="NCBI Taxonomy" id="6832"/>
    <lineage>
        <taxon>Eukaryota</taxon>
        <taxon>Metazoa</taxon>
        <taxon>Ecdysozoa</taxon>
        <taxon>Arthropoda</taxon>
        <taxon>Crustacea</taxon>
        <taxon>Multicrustacea</taxon>
        <taxon>Hexanauplia</taxon>
        <taxon>Copepoda</taxon>
        <taxon>Harpacticoida</taxon>
        <taxon>Harpacticidae</taxon>
        <taxon>Tigriopus</taxon>
    </lineage>
</organism>
<sequence>MMIPLHHHPRHQSSWLRWFYQLKNSRNPNRYYFFSVICAIVLSLPFLFVIENASWTRKNSRDMRVYVKPEEITTIAHPSTLHSYSHMLEVVIAIHSHPNNFDERDAIRHMWMHHAIATGKIAVIFCIGKSPERHGSINTRVLKESDEFGDILLEDFIDTYDNLTIKSTLMLKYFHNNDIGTKVIFKADDDVFVNPTELLRQVRYWSYATDGFQKVMFGHAYNSPPIRLTTIFAPQKKWIMPRWMYPEDLYPTYLSGSGYIIPSSEITCLYEAALETPLVYLEDVFVTGILAETCGIRRQHNEFFLPNKRSPCLLNDSNFILAHGIKLKDKEIIQEILTFGYSEHC</sequence>
<dbReference type="GO" id="GO:0006493">
    <property type="term" value="P:protein O-linked glycosylation"/>
    <property type="evidence" value="ECO:0007669"/>
    <property type="project" value="TreeGrafter"/>
</dbReference>
<dbReference type="STRING" id="6832.A0A553PJY7"/>
<evidence type="ECO:0000256" key="9">
    <source>
        <dbReference type="ARBA" id="ARBA00023136"/>
    </source>
</evidence>
<comment type="caution">
    <text evidence="12">The sequence shown here is derived from an EMBL/GenBank/DDBJ whole genome shotgun (WGS) entry which is preliminary data.</text>
</comment>
<keyword evidence="6 11" id="KW-0735">Signal-anchor</keyword>
<dbReference type="FunFam" id="3.90.550.50:FF:000001">
    <property type="entry name" value="Hexosyltransferase"/>
    <property type="match status" value="1"/>
</dbReference>
<dbReference type="AlphaFoldDB" id="A0A553PJY7"/>
<accession>A0A553PJY7</accession>
<evidence type="ECO:0000256" key="1">
    <source>
        <dbReference type="ARBA" id="ARBA00004323"/>
    </source>
</evidence>
<dbReference type="Proteomes" id="UP000318571">
    <property type="component" value="Chromosome 11"/>
</dbReference>
<dbReference type="InterPro" id="IPR002659">
    <property type="entry name" value="Glyco_trans_31"/>
</dbReference>
<keyword evidence="13" id="KW-1185">Reference proteome</keyword>
<feature type="transmembrane region" description="Helical" evidence="11">
    <location>
        <begin position="31"/>
        <end position="50"/>
    </location>
</feature>
<gene>
    <name evidence="12" type="ORF">TCAL_11892</name>
</gene>
<evidence type="ECO:0000256" key="3">
    <source>
        <dbReference type="ARBA" id="ARBA00022676"/>
    </source>
</evidence>
<dbReference type="EC" id="2.4.1.-" evidence="11"/>
<evidence type="ECO:0000256" key="7">
    <source>
        <dbReference type="ARBA" id="ARBA00022989"/>
    </source>
</evidence>
<comment type="similarity">
    <text evidence="2 11">Belongs to the glycosyltransferase 31 family.</text>
</comment>
<comment type="subcellular location">
    <subcellularLocation>
        <location evidence="1 11">Golgi apparatus membrane</location>
        <topology evidence="1 11">Single-pass type II membrane protein</topology>
    </subcellularLocation>
</comment>